<evidence type="ECO:0000313" key="2">
    <source>
        <dbReference type="Proteomes" id="UP000218418"/>
    </source>
</evidence>
<organism evidence="1 2">
    <name type="scientific">Calothrix parasitica NIES-267</name>
    <dbReference type="NCBI Taxonomy" id="1973488"/>
    <lineage>
        <taxon>Bacteria</taxon>
        <taxon>Bacillati</taxon>
        <taxon>Cyanobacteriota</taxon>
        <taxon>Cyanophyceae</taxon>
        <taxon>Nostocales</taxon>
        <taxon>Calotrichaceae</taxon>
        <taxon>Calothrix</taxon>
    </lineage>
</organism>
<dbReference type="AlphaFoldDB" id="A0A1Z4M3G0"/>
<dbReference type="EMBL" id="AP018232">
    <property type="protein sequence ID" value="BAY88022.1"/>
    <property type="molecule type" value="Genomic_DNA"/>
</dbReference>
<reference evidence="1 2" key="1">
    <citation type="submission" date="2017-06" db="EMBL/GenBank/DDBJ databases">
        <title>Genome sequencing of cyanobaciteial culture collection at National Institute for Environmental Studies (NIES).</title>
        <authorList>
            <person name="Hirose Y."/>
            <person name="Shimura Y."/>
            <person name="Fujisawa T."/>
            <person name="Nakamura Y."/>
            <person name="Kawachi M."/>
        </authorList>
    </citation>
    <scope>NUCLEOTIDE SEQUENCE [LARGE SCALE GENOMIC DNA]</scope>
    <source>
        <strain evidence="1 2">NIES-267</strain>
        <plasmid evidence="2">Plasmid5 dna</plasmid>
    </source>
</reference>
<protein>
    <submittedName>
        <fullName evidence="1">Uncharacterized protein</fullName>
    </submittedName>
</protein>
<evidence type="ECO:0000313" key="1">
    <source>
        <dbReference type="EMBL" id="BAY88022.1"/>
    </source>
</evidence>
<geneLocation type="plasmid" evidence="2">
    <name>Plasmid5 dna</name>
</geneLocation>
<name>A0A1Z4M3G0_9CYAN</name>
<dbReference type="Proteomes" id="UP000218418">
    <property type="component" value="Plasmid plasmid5"/>
</dbReference>
<keyword evidence="2" id="KW-1185">Reference proteome</keyword>
<keyword evidence="1" id="KW-0614">Plasmid</keyword>
<proteinExistence type="predicted"/>
<accession>A0A1Z4M3G0</accession>
<gene>
    <name evidence="1" type="ORF">NIES267_75640</name>
</gene>
<sequence>MNFKKIEPDFNYIAERLSEVIGQIKQDSLEPIVKTFMESLESHGYTEPQILNAIADYYHLKDSEKYRPLISQLERTVIEARRINGEKVLFY</sequence>